<proteinExistence type="predicted"/>
<feature type="non-terminal residue" evidence="1">
    <location>
        <position position="31"/>
    </location>
</feature>
<protein>
    <submittedName>
        <fullName evidence="1">AmpC</fullName>
    </submittedName>
</protein>
<reference evidence="1" key="1">
    <citation type="submission" date="2004-03" db="EMBL/GenBank/DDBJ databases">
        <authorList>
            <person name="Guan X.-Z."/>
            <person name="Liu Y.-N."/>
        </authorList>
    </citation>
    <scope>NUCLEOTIDE SEQUENCE</scope>
</reference>
<evidence type="ECO:0000313" key="1">
    <source>
        <dbReference type="EMBL" id="AAS78985.1"/>
    </source>
</evidence>
<sequence length="31" mass="3450">MAGRFVWKPDLRFKTTLCTLLITASCSTFAA</sequence>
<dbReference type="AlphaFoldDB" id="Q6PWX8"/>
<dbReference type="PROSITE" id="PS51257">
    <property type="entry name" value="PROKAR_LIPOPROTEIN"/>
    <property type="match status" value="1"/>
</dbReference>
<dbReference type="EMBL" id="AY572795">
    <property type="protein sequence ID" value="AAS78985.1"/>
    <property type="molecule type" value="Genomic_DNA"/>
</dbReference>
<name>Q6PWX8_ECOLX</name>
<accession>Q6PWX8</accession>
<organism evidence="1">
    <name type="scientific">Escherichia coli</name>
    <dbReference type="NCBI Taxonomy" id="562"/>
    <lineage>
        <taxon>Bacteria</taxon>
        <taxon>Pseudomonadati</taxon>
        <taxon>Pseudomonadota</taxon>
        <taxon>Gammaproteobacteria</taxon>
        <taxon>Enterobacterales</taxon>
        <taxon>Enterobacteriaceae</taxon>
        <taxon>Escherichia</taxon>
    </lineage>
</organism>
<gene>
    <name evidence="1" type="primary">ampC</name>
</gene>